<keyword evidence="1" id="KW-1133">Transmembrane helix</keyword>
<dbReference type="InterPro" id="IPR055568">
    <property type="entry name" value="DUF7144"/>
</dbReference>
<dbReference type="RefSeq" id="WP_191766187.1">
    <property type="nucleotide sequence ID" value="NZ_JACSPM010000003.1"/>
</dbReference>
<dbReference type="Pfam" id="PF23636">
    <property type="entry name" value="DUF7144"/>
    <property type="match status" value="1"/>
</dbReference>
<organism evidence="3 4">
    <name type="scientific">Microbacterium gallinarum</name>
    <dbReference type="NCBI Taxonomy" id="2762209"/>
    <lineage>
        <taxon>Bacteria</taxon>
        <taxon>Bacillati</taxon>
        <taxon>Actinomycetota</taxon>
        <taxon>Actinomycetes</taxon>
        <taxon>Micrococcales</taxon>
        <taxon>Microbacteriaceae</taxon>
        <taxon>Microbacterium</taxon>
    </lineage>
</organism>
<keyword evidence="1" id="KW-0812">Transmembrane</keyword>
<dbReference type="Proteomes" id="UP000602532">
    <property type="component" value="Unassembled WGS sequence"/>
</dbReference>
<evidence type="ECO:0000313" key="3">
    <source>
        <dbReference type="EMBL" id="MBD8023850.1"/>
    </source>
</evidence>
<proteinExistence type="predicted"/>
<comment type="caution">
    <text evidence="3">The sequence shown here is derived from an EMBL/GenBank/DDBJ whole genome shotgun (WGS) entry which is preliminary data.</text>
</comment>
<keyword evidence="4" id="KW-1185">Reference proteome</keyword>
<protein>
    <recommendedName>
        <fullName evidence="2">DUF7144 domain-containing protein</fullName>
    </recommendedName>
</protein>
<feature type="transmembrane region" description="Helical" evidence="1">
    <location>
        <begin position="82"/>
        <end position="101"/>
    </location>
</feature>
<reference evidence="3 4" key="1">
    <citation type="submission" date="2020-08" db="EMBL/GenBank/DDBJ databases">
        <title>A Genomic Blueprint of the Chicken Gut Microbiome.</title>
        <authorList>
            <person name="Gilroy R."/>
            <person name="Ravi A."/>
            <person name="Getino M."/>
            <person name="Pursley I."/>
            <person name="Horton D.L."/>
            <person name="Alikhan N.-F."/>
            <person name="Baker D."/>
            <person name="Gharbi K."/>
            <person name="Hall N."/>
            <person name="Watson M."/>
            <person name="Adriaenssens E.M."/>
            <person name="Foster-Nyarko E."/>
            <person name="Jarju S."/>
            <person name="Secka A."/>
            <person name="Antonio M."/>
            <person name="Oren A."/>
            <person name="Chaudhuri R."/>
            <person name="La Ragione R.M."/>
            <person name="Hildebrand F."/>
            <person name="Pallen M.J."/>
        </authorList>
    </citation>
    <scope>NUCLEOTIDE SEQUENCE [LARGE SCALE GENOMIC DNA]</scope>
    <source>
        <strain evidence="3 4">Sa1CUA4</strain>
    </source>
</reference>
<feature type="transmembrane region" description="Helical" evidence="1">
    <location>
        <begin position="107"/>
        <end position="125"/>
    </location>
</feature>
<evidence type="ECO:0000256" key="1">
    <source>
        <dbReference type="SAM" id="Phobius"/>
    </source>
</evidence>
<gene>
    <name evidence="3" type="ORF">H9622_09625</name>
</gene>
<dbReference type="EMBL" id="JACSPM010000003">
    <property type="protein sequence ID" value="MBD8023850.1"/>
    <property type="molecule type" value="Genomic_DNA"/>
</dbReference>
<keyword evidence="1" id="KW-0472">Membrane</keyword>
<accession>A0ABR8X3H6</accession>
<evidence type="ECO:0000259" key="2">
    <source>
        <dbReference type="Pfam" id="PF23636"/>
    </source>
</evidence>
<evidence type="ECO:0000313" key="4">
    <source>
        <dbReference type="Proteomes" id="UP000602532"/>
    </source>
</evidence>
<sequence length="133" mass="14422">MSNTQRTGWAGWAVFAGILMIIAGALAALNGLNAVLSPVEKWAVSSEAGTFLFDVEIWGWWHLILGIVILVVGIFVLRGAAWARVIAVILVALNAISQLAFFSVQPWWALIVIALDVIIIYALTVHGRELQEG</sequence>
<feature type="domain" description="DUF7144" evidence="2">
    <location>
        <begin position="12"/>
        <end position="128"/>
    </location>
</feature>
<feature type="transmembrane region" description="Helical" evidence="1">
    <location>
        <begin position="12"/>
        <end position="37"/>
    </location>
</feature>
<feature type="transmembrane region" description="Helical" evidence="1">
    <location>
        <begin position="57"/>
        <end position="77"/>
    </location>
</feature>
<name>A0ABR8X3H6_9MICO</name>